<dbReference type="CDD" id="cd01129">
    <property type="entry name" value="PulE-GspE-like"/>
    <property type="match status" value="1"/>
</dbReference>
<evidence type="ECO:0000256" key="1">
    <source>
        <dbReference type="ARBA" id="ARBA00006611"/>
    </source>
</evidence>
<dbReference type="OrthoDB" id="9804785at2"/>
<dbReference type="Pfam" id="PF00437">
    <property type="entry name" value="T2SSE"/>
    <property type="match status" value="1"/>
</dbReference>
<dbReference type="InterPro" id="IPR003593">
    <property type="entry name" value="AAA+_ATPase"/>
</dbReference>
<dbReference type="Gene3D" id="3.30.450.90">
    <property type="match status" value="1"/>
</dbReference>
<dbReference type="InterPro" id="IPR027417">
    <property type="entry name" value="P-loop_NTPase"/>
</dbReference>
<dbReference type="GO" id="GO:0005886">
    <property type="term" value="C:plasma membrane"/>
    <property type="evidence" value="ECO:0007669"/>
    <property type="project" value="TreeGrafter"/>
</dbReference>
<protein>
    <submittedName>
        <fullName evidence="5">General secretion pathway protein E</fullName>
    </submittedName>
</protein>
<name>A0A2T6B8Z7_9RHOB</name>
<keyword evidence="3" id="KW-0067">ATP-binding</keyword>
<dbReference type="AlphaFoldDB" id="A0A2T6B8Z7"/>
<dbReference type="InterPro" id="IPR037257">
    <property type="entry name" value="T2SS_E_N_sf"/>
</dbReference>
<dbReference type="SMART" id="SM00382">
    <property type="entry name" value="AAA"/>
    <property type="match status" value="1"/>
</dbReference>
<dbReference type="PANTHER" id="PTHR30258:SF2">
    <property type="entry name" value="COMG OPERON PROTEIN 1"/>
    <property type="match status" value="1"/>
</dbReference>
<proteinExistence type="inferred from homology"/>
<dbReference type="GO" id="GO:0005524">
    <property type="term" value="F:ATP binding"/>
    <property type="evidence" value="ECO:0007669"/>
    <property type="project" value="UniProtKB-KW"/>
</dbReference>
<dbReference type="SUPFAM" id="SSF160246">
    <property type="entry name" value="EspE N-terminal domain-like"/>
    <property type="match status" value="1"/>
</dbReference>
<organism evidence="5 6">
    <name type="scientific">Gemmobacter caeni</name>
    <dbReference type="NCBI Taxonomy" id="589035"/>
    <lineage>
        <taxon>Bacteria</taxon>
        <taxon>Pseudomonadati</taxon>
        <taxon>Pseudomonadota</taxon>
        <taxon>Alphaproteobacteria</taxon>
        <taxon>Rhodobacterales</taxon>
        <taxon>Paracoccaceae</taxon>
        <taxon>Gemmobacter</taxon>
    </lineage>
</organism>
<evidence type="ECO:0000259" key="4">
    <source>
        <dbReference type="SMART" id="SM00382"/>
    </source>
</evidence>
<evidence type="ECO:0000256" key="3">
    <source>
        <dbReference type="ARBA" id="ARBA00022840"/>
    </source>
</evidence>
<keyword evidence="6" id="KW-1185">Reference proteome</keyword>
<sequence>MDQDLLTKSTPHPNDIRHLIGDGTRADIGEELVSRGLISTRALQAAQMERQVTGGRLGPVLVRNGLLSQKDLIGTILEVAPEELASERVSHSRIPIKVLRQYKILLAAETDEVIYVATRNDERVAAQVVREWYPDREIRFVSYNPGHMTEFLTRMQMTIGAMGDEEVSEDERLEDLIYRAYEKGASDIHVTPKPRSYSVFFRILGERHLVHEGPLSEYRALVAQIKNRAGMDIAENRLPQDGVFNMEFASKVVDFRTVTVPVQDGEYVVLRILDPDAVRNNLDTLGISRVEQWRRGFRQSNGLCLICGPTGSGKTTTLNATVSELDRFGEAIFTVEDPVEYPISYAGQVTINDSIGLTYPRALRAFMRADPDIINIGEVRDEETARTMIRAAETGHMVLATLHASTIRGAISRLEYLNIPPHDLRYITRSIMVQNLVKTLCRSCGGAGCEKCFDTGYAGRTIVSEVQYFQNEDEFDRMERGEIFWPSLISDAVDLMDRGVTDLRELDRVYGAAVHEEIARRRAGRGEG</sequence>
<comment type="caution">
    <text evidence="5">The sequence shown here is derived from an EMBL/GenBank/DDBJ whole genome shotgun (WGS) entry which is preliminary data.</text>
</comment>
<evidence type="ECO:0000313" key="5">
    <source>
        <dbReference type="EMBL" id="PTX52547.1"/>
    </source>
</evidence>
<dbReference type="EMBL" id="QBKP01000002">
    <property type="protein sequence ID" value="PTX52547.1"/>
    <property type="molecule type" value="Genomic_DNA"/>
</dbReference>
<dbReference type="PANTHER" id="PTHR30258">
    <property type="entry name" value="TYPE II SECRETION SYSTEM PROTEIN GSPE-RELATED"/>
    <property type="match status" value="1"/>
</dbReference>
<accession>A0A2T6B8Z7</accession>
<evidence type="ECO:0000256" key="2">
    <source>
        <dbReference type="ARBA" id="ARBA00022741"/>
    </source>
</evidence>
<comment type="similarity">
    <text evidence="1">Belongs to the GSP E family.</text>
</comment>
<feature type="domain" description="AAA+ ATPase" evidence="4">
    <location>
        <begin position="300"/>
        <end position="421"/>
    </location>
</feature>
<reference evidence="5 6" key="1">
    <citation type="submission" date="2018-04" db="EMBL/GenBank/DDBJ databases">
        <title>Genomic Encyclopedia of Archaeal and Bacterial Type Strains, Phase II (KMG-II): from individual species to whole genera.</title>
        <authorList>
            <person name="Goeker M."/>
        </authorList>
    </citation>
    <scope>NUCLEOTIDE SEQUENCE [LARGE SCALE GENOMIC DNA]</scope>
    <source>
        <strain evidence="5 6">DSM 21823</strain>
    </source>
</reference>
<keyword evidence="2" id="KW-0547">Nucleotide-binding</keyword>
<gene>
    <name evidence="5" type="ORF">C8N34_102327</name>
</gene>
<dbReference type="Gene3D" id="3.40.50.300">
    <property type="entry name" value="P-loop containing nucleotide triphosphate hydrolases"/>
    <property type="match status" value="1"/>
</dbReference>
<dbReference type="SUPFAM" id="SSF52540">
    <property type="entry name" value="P-loop containing nucleoside triphosphate hydrolases"/>
    <property type="match status" value="1"/>
</dbReference>
<dbReference type="InterPro" id="IPR001482">
    <property type="entry name" value="T2SS/T4SS_dom"/>
</dbReference>
<dbReference type="RefSeq" id="WP_108127964.1">
    <property type="nucleotide sequence ID" value="NZ_QBKP01000002.1"/>
</dbReference>
<evidence type="ECO:0000313" key="6">
    <source>
        <dbReference type="Proteomes" id="UP000244224"/>
    </source>
</evidence>
<dbReference type="Proteomes" id="UP000244224">
    <property type="component" value="Unassembled WGS sequence"/>
</dbReference>
<dbReference type="GO" id="GO:0016887">
    <property type="term" value="F:ATP hydrolysis activity"/>
    <property type="evidence" value="ECO:0007669"/>
    <property type="project" value="TreeGrafter"/>
</dbReference>